<dbReference type="GO" id="GO:0004930">
    <property type="term" value="F:G protein-coupled receptor activity"/>
    <property type="evidence" value="ECO:0007669"/>
    <property type="project" value="UniProtKB-KW"/>
</dbReference>
<dbReference type="KEGG" id="cvn:111136445"/>
<evidence type="ECO:0000313" key="14">
    <source>
        <dbReference type="RefSeq" id="XP_022343010.1"/>
    </source>
</evidence>
<dbReference type="GO" id="GO:0005886">
    <property type="term" value="C:plasma membrane"/>
    <property type="evidence" value="ECO:0007669"/>
    <property type="project" value="UniProtKB-SubCell"/>
</dbReference>
<dbReference type="PANTHER" id="PTHR24228:SF59">
    <property type="entry name" value="NEUROPEPTIDE RECEPTOR 15"/>
    <property type="match status" value="1"/>
</dbReference>
<dbReference type="AlphaFoldDB" id="A0A8B8EST3"/>
<feature type="transmembrane region" description="Helical" evidence="10">
    <location>
        <begin position="157"/>
        <end position="184"/>
    </location>
</feature>
<feature type="transmembrane region" description="Helical" evidence="10">
    <location>
        <begin position="84"/>
        <end position="103"/>
    </location>
</feature>
<keyword evidence="6 10" id="KW-0472">Membrane</keyword>
<feature type="transmembrane region" description="Helical" evidence="10">
    <location>
        <begin position="306"/>
        <end position="327"/>
    </location>
</feature>
<feature type="transmembrane region" description="Helical" evidence="10">
    <location>
        <begin position="274"/>
        <end position="294"/>
    </location>
</feature>
<evidence type="ECO:0000256" key="2">
    <source>
        <dbReference type="ARBA" id="ARBA00022475"/>
    </source>
</evidence>
<proteinExistence type="predicted"/>
<keyword evidence="7" id="KW-0675">Receptor</keyword>
<evidence type="ECO:0000313" key="13">
    <source>
        <dbReference type="RefSeq" id="XP_022343009.1"/>
    </source>
</evidence>
<gene>
    <name evidence="13 14 15" type="primary">LOC111136445</name>
</gene>
<comment type="subcellular location">
    <subcellularLocation>
        <location evidence="1">Cell membrane</location>
        <topology evidence="1">Multi-pass membrane protein</topology>
    </subcellularLocation>
</comment>
<dbReference type="InterPro" id="IPR017452">
    <property type="entry name" value="GPCR_Rhodpsn_7TM"/>
</dbReference>
<dbReference type="RefSeq" id="XP_022343009.1">
    <property type="nucleotide sequence ID" value="XM_022487301.1"/>
</dbReference>
<reference evidence="13 14" key="1">
    <citation type="submission" date="2025-04" db="UniProtKB">
        <authorList>
            <consortium name="RefSeq"/>
        </authorList>
    </citation>
    <scope>IDENTIFICATION</scope>
    <source>
        <tissue evidence="13 14">Whole sample</tissue>
    </source>
</reference>
<accession>A0A8B8EST3</accession>
<dbReference type="Pfam" id="PF00001">
    <property type="entry name" value="7tm_1"/>
    <property type="match status" value="1"/>
</dbReference>
<dbReference type="InterPro" id="IPR000276">
    <property type="entry name" value="GPCR_Rhodpsn"/>
</dbReference>
<feature type="region of interest" description="Disordered" evidence="9">
    <location>
        <begin position="364"/>
        <end position="392"/>
    </location>
</feature>
<keyword evidence="8" id="KW-0807">Transducer</keyword>
<organism evidence="12 15">
    <name type="scientific">Crassostrea virginica</name>
    <name type="common">Eastern oyster</name>
    <dbReference type="NCBI Taxonomy" id="6565"/>
    <lineage>
        <taxon>Eukaryota</taxon>
        <taxon>Metazoa</taxon>
        <taxon>Spiralia</taxon>
        <taxon>Lophotrochozoa</taxon>
        <taxon>Mollusca</taxon>
        <taxon>Bivalvia</taxon>
        <taxon>Autobranchia</taxon>
        <taxon>Pteriomorphia</taxon>
        <taxon>Ostreida</taxon>
        <taxon>Ostreoidea</taxon>
        <taxon>Ostreidae</taxon>
        <taxon>Crassostrea</taxon>
    </lineage>
</organism>
<dbReference type="PRINTS" id="PR00237">
    <property type="entry name" value="GPCRRHODOPSN"/>
</dbReference>
<name>A0A8B8EST3_CRAVI</name>
<keyword evidence="4 10" id="KW-1133">Transmembrane helix</keyword>
<evidence type="ECO:0000256" key="9">
    <source>
        <dbReference type="SAM" id="MobiDB-lite"/>
    </source>
</evidence>
<dbReference type="RefSeq" id="XP_022343011.1">
    <property type="nucleotide sequence ID" value="XM_022487303.1"/>
</dbReference>
<keyword evidence="5" id="KW-0297">G-protein coupled receptor</keyword>
<evidence type="ECO:0000259" key="11">
    <source>
        <dbReference type="PROSITE" id="PS50262"/>
    </source>
</evidence>
<keyword evidence="3 10" id="KW-0812">Transmembrane</keyword>
<dbReference type="PROSITE" id="PS50262">
    <property type="entry name" value="G_PROTEIN_RECEP_F1_2"/>
    <property type="match status" value="1"/>
</dbReference>
<evidence type="ECO:0000256" key="4">
    <source>
        <dbReference type="ARBA" id="ARBA00022989"/>
    </source>
</evidence>
<dbReference type="SUPFAM" id="SSF81321">
    <property type="entry name" value="Family A G protein-coupled receptor-like"/>
    <property type="match status" value="1"/>
</dbReference>
<evidence type="ECO:0000313" key="12">
    <source>
        <dbReference type="Proteomes" id="UP000694844"/>
    </source>
</evidence>
<dbReference type="GeneID" id="111136445"/>
<keyword evidence="12" id="KW-1185">Reference proteome</keyword>
<dbReference type="PANTHER" id="PTHR24228">
    <property type="entry name" value="B2 BRADYKININ RECEPTOR/ANGIOTENSIN II RECEPTOR"/>
    <property type="match status" value="1"/>
</dbReference>
<evidence type="ECO:0000256" key="8">
    <source>
        <dbReference type="ARBA" id="ARBA00023224"/>
    </source>
</evidence>
<feature type="domain" description="G-protein coupled receptors family 1 profile" evidence="11">
    <location>
        <begin position="63"/>
        <end position="324"/>
    </location>
</feature>
<protein>
    <submittedName>
        <fullName evidence="13 14">Alpha-1A adrenergic receptor-like</fullName>
    </submittedName>
</protein>
<evidence type="ECO:0000256" key="10">
    <source>
        <dbReference type="SAM" id="Phobius"/>
    </source>
</evidence>
<dbReference type="Proteomes" id="UP000694844">
    <property type="component" value="Chromosome 5"/>
</dbReference>
<dbReference type="CDD" id="cd00637">
    <property type="entry name" value="7tm_classA_rhodopsin-like"/>
    <property type="match status" value="1"/>
</dbReference>
<keyword evidence="2" id="KW-1003">Cell membrane</keyword>
<evidence type="ECO:0000256" key="1">
    <source>
        <dbReference type="ARBA" id="ARBA00004651"/>
    </source>
</evidence>
<evidence type="ECO:0000256" key="5">
    <source>
        <dbReference type="ARBA" id="ARBA00023040"/>
    </source>
</evidence>
<evidence type="ECO:0000313" key="15">
    <source>
        <dbReference type="RefSeq" id="XP_022343011.1"/>
    </source>
</evidence>
<evidence type="ECO:0000256" key="6">
    <source>
        <dbReference type="ARBA" id="ARBA00023136"/>
    </source>
</evidence>
<feature type="transmembrane region" description="Helical" evidence="10">
    <location>
        <begin position="51"/>
        <end position="72"/>
    </location>
</feature>
<dbReference type="OrthoDB" id="10037292at2759"/>
<evidence type="ECO:0000256" key="3">
    <source>
        <dbReference type="ARBA" id="ARBA00022692"/>
    </source>
</evidence>
<evidence type="ECO:0000256" key="7">
    <source>
        <dbReference type="ARBA" id="ARBA00023170"/>
    </source>
</evidence>
<feature type="transmembrane region" description="Helical" evidence="10">
    <location>
        <begin position="204"/>
        <end position="226"/>
    </location>
</feature>
<feature type="transmembrane region" description="Helical" evidence="10">
    <location>
        <begin position="123"/>
        <end position="145"/>
    </location>
</feature>
<dbReference type="Gene3D" id="1.20.1070.10">
    <property type="entry name" value="Rhodopsin 7-helix transmembrane proteins"/>
    <property type="match status" value="1"/>
</dbReference>
<dbReference type="RefSeq" id="XP_022343010.1">
    <property type="nucleotide sequence ID" value="XM_022487302.1"/>
</dbReference>
<sequence length="451" mass="50632">MNGMERSVYNHSYQQSVVGNSPGKLEPLEPAFLKGDPQNAPKLQTYHQEAYYLYFVAVLGLLLNILVAIFIFIRRTMRKLTSAFLVHACFLDSLKAAYCIPIANNLITQIKPSDCDFFGASYVLIITASIFNMVAMVCTEAYTFGEVNIGGNSHGSVCCIIFGIILVYIASTILHLGPTLIGGYFDFHPQIGSCSFVLGKQTGYVAHVMWIIIITLAVLFVIHFICKLYKEIQMNHPNRVSMLVRSSITITDNPLNSTCNIRNMIKDSSQRAKMFVLSTIAFVLCWYPLFLLILVDSEFKQRPKMYQAFSFIAWTQGTIQPILYICFDRHIDLLAKYIYCDRYRQASLVALADWMNTQAAINREEHQEEGETQGQSDYATGQGHSGIEDTNSINMDDCISALSSRSTYRSRPSHEATPESNSDNTSSLLMSRAEALTSSNPQIRGDFRISC</sequence>